<gene>
    <name evidence="6" type="ORF">O4220_12490</name>
</gene>
<proteinExistence type="inferred from homology"/>
<evidence type="ECO:0000256" key="3">
    <source>
        <dbReference type="ARBA" id="ARBA00022741"/>
    </source>
</evidence>
<dbReference type="SUPFAM" id="SSF52540">
    <property type="entry name" value="P-loop containing nucleoside triphosphate hydrolases"/>
    <property type="match status" value="1"/>
</dbReference>
<dbReference type="PROSITE" id="PS00211">
    <property type="entry name" value="ABC_TRANSPORTER_1"/>
    <property type="match status" value="1"/>
</dbReference>
<dbReference type="NCBIfam" id="TIGR01186">
    <property type="entry name" value="proV"/>
    <property type="match status" value="1"/>
</dbReference>
<organism evidence="6 7">
    <name type="scientific">Rhodococcus ruber</name>
    <dbReference type="NCBI Taxonomy" id="1830"/>
    <lineage>
        <taxon>Bacteria</taxon>
        <taxon>Bacillati</taxon>
        <taxon>Actinomycetota</taxon>
        <taxon>Actinomycetes</taxon>
        <taxon>Mycobacteriales</taxon>
        <taxon>Nocardiaceae</taxon>
        <taxon>Rhodococcus</taxon>
    </lineage>
</organism>
<dbReference type="InterPro" id="IPR003593">
    <property type="entry name" value="AAA+_ATPase"/>
</dbReference>
<dbReference type="Pfam" id="PF00005">
    <property type="entry name" value="ABC_tran"/>
    <property type="match status" value="1"/>
</dbReference>
<evidence type="ECO:0000259" key="5">
    <source>
        <dbReference type="PROSITE" id="PS50893"/>
    </source>
</evidence>
<dbReference type="Proteomes" id="UP001081071">
    <property type="component" value="Unassembled WGS sequence"/>
</dbReference>
<dbReference type="RefSeq" id="WP_269604650.1">
    <property type="nucleotide sequence ID" value="NZ_JAPWIJ010000005.1"/>
</dbReference>
<feature type="domain" description="ABC transporter" evidence="5">
    <location>
        <begin position="42"/>
        <end position="286"/>
    </location>
</feature>
<dbReference type="InterPro" id="IPR051921">
    <property type="entry name" value="ABC_osmolyte_uptake_ATP-bind"/>
</dbReference>
<dbReference type="InterPro" id="IPR017871">
    <property type="entry name" value="ABC_transporter-like_CS"/>
</dbReference>
<comment type="similarity">
    <text evidence="1">Belongs to the ABC transporter superfamily.</text>
</comment>
<sequence length="376" mass="41675">MDFATTAMVDQRPIRQYADHDQASLQVRELWKVFGPNPEQIVRTPELHDLDKAQLREQTGCTAAINGVSFDVDPGEVFVIMGLSGSGKSTLIRCLTRLIEPTAGRLAYKGRDILRMDKNELRNLRRNDFAMVFQHFGLLPHKTVAENVAYGLKIRGQSSASRISRAREMIDLVGLSGYENAYPAELSGGMQQRVGLGRALAGDPDVLLFDEPFSALDPLIRRDMQVEVARLQREVGKTIIFITHDLNEALRLGDRIAVMHEGRLVQIGTGADLVGAPASEYVRDFVRDVPRERVLSVEWIMRPYHGEDTPHTIDANTLICDAIQPLLASPNNKVGVVAGDRVIGVLDTEDVLSSMQSNSPLQLTAPRRAIMTESQV</sequence>
<dbReference type="SUPFAM" id="SSF54631">
    <property type="entry name" value="CBS-domain pair"/>
    <property type="match status" value="1"/>
</dbReference>
<dbReference type="EMBL" id="JAPWIJ010000005">
    <property type="protein sequence ID" value="MCZ4519336.1"/>
    <property type="molecule type" value="Genomic_DNA"/>
</dbReference>
<dbReference type="SMART" id="SM00382">
    <property type="entry name" value="AAA"/>
    <property type="match status" value="1"/>
</dbReference>
<dbReference type="Gene3D" id="3.40.50.300">
    <property type="entry name" value="P-loop containing nucleotide triphosphate hydrolases"/>
    <property type="match status" value="1"/>
</dbReference>
<keyword evidence="2" id="KW-0813">Transport</keyword>
<keyword evidence="3" id="KW-0547">Nucleotide-binding</keyword>
<comment type="caution">
    <text evidence="6">The sequence shown here is derived from an EMBL/GenBank/DDBJ whole genome shotgun (WGS) entry which is preliminary data.</text>
</comment>
<dbReference type="PANTHER" id="PTHR43869">
    <property type="entry name" value="GLYCINE BETAINE/PROLINE BETAINE TRANSPORT SYSTEM ATP-BINDING PROTEIN PROV"/>
    <property type="match status" value="1"/>
</dbReference>
<dbReference type="PANTHER" id="PTHR43869:SF1">
    <property type="entry name" value="GLYCINE BETAINE_PROLINE BETAINE TRANSPORT SYSTEM ATP-BINDING PROTEIN PROV"/>
    <property type="match status" value="1"/>
</dbReference>
<evidence type="ECO:0000256" key="1">
    <source>
        <dbReference type="ARBA" id="ARBA00005417"/>
    </source>
</evidence>
<dbReference type="InterPro" id="IPR046342">
    <property type="entry name" value="CBS_dom_sf"/>
</dbReference>
<evidence type="ECO:0000256" key="4">
    <source>
        <dbReference type="ARBA" id="ARBA00022840"/>
    </source>
</evidence>
<dbReference type="CDD" id="cd03294">
    <property type="entry name" value="ABC_Pro_Gly_Betaine"/>
    <property type="match status" value="1"/>
</dbReference>
<keyword evidence="4 6" id="KW-0067">ATP-binding</keyword>
<dbReference type="GO" id="GO:0005524">
    <property type="term" value="F:ATP binding"/>
    <property type="evidence" value="ECO:0007669"/>
    <property type="project" value="UniProtKB-KW"/>
</dbReference>
<dbReference type="InterPro" id="IPR005892">
    <property type="entry name" value="Gly-betaine_transp_ATP-bd"/>
</dbReference>
<dbReference type="InterPro" id="IPR003439">
    <property type="entry name" value="ABC_transporter-like_ATP-bd"/>
</dbReference>
<evidence type="ECO:0000313" key="6">
    <source>
        <dbReference type="EMBL" id="MCZ4519336.1"/>
    </source>
</evidence>
<dbReference type="InterPro" id="IPR027417">
    <property type="entry name" value="P-loop_NTPase"/>
</dbReference>
<reference evidence="6" key="1">
    <citation type="submission" date="2022-12" db="EMBL/GenBank/DDBJ databases">
        <authorList>
            <person name="Krivoruchko A.V."/>
            <person name="Elkin A."/>
        </authorList>
    </citation>
    <scope>NUCLEOTIDE SEQUENCE</scope>
    <source>
        <strain evidence="6">IEGM 1391</strain>
    </source>
</reference>
<dbReference type="PROSITE" id="PS50893">
    <property type="entry name" value="ABC_TRANSPORTER_2"/>
    <property type="match status" value="1"/>
</dbReference>
<accession>A0ABT4MEF0</accession>
<protein>
    <submittedName>
        <fullName evidence="6">Glycine betaine/L-proline ABC transporter ATP-binding protein</fullName>
    </submittedName>
</protein>
<keyword evidence="7" id="KW-1185">Reference proteome</keyword>
<evidence type="ECO:0000313" key="7">
    <source>
        <dbReference type="Proteomes" id="UP001081071"/>
    </source>
</evidence>
<name>A0ABT4MEF0_9NOCA</name>
<evidence type="ECO:0000256" key="2">
    <source>
        <dbReference type="ARBA" id="ARBA00022448"/>
    </source>
</evidence>